<dbReference type="AlphaFoldDB" id="A0AB39MCK1"/>
<protein>
    <recommendedName>
        <fullName evidence="3">Regulatory protein</fullName>
    </recommendedName>
</protein>
<feature type="region of interest" description="Disordered" evidence="1">
    <location>
        <begin position="65"/>
        <end position="122"/>
    </location>
</feature>
<accession>A0AB39MCK1</accession>
<dbReference type="RefSeq" id="WP_369188753.1">
    <property type="nucleotide sequence ID" value="NZ_CP163431.1"/>
</dbReference>
<proteinExistence type="predicted"/>
<evidence type="ECO:0000313" key="2">
    <source>
        <dbReference type="EMBL" id="XDQ02643.1"/>
    </source>
</evidence>
<feature type="region of interest" description="Disordered" evidence="1">
    <location>
        <begin position="175"/>
        <end position="210"/>
    </location>
</feature>
<reference evidence="2" key="1">
    <citation type="submission" date="2024-07" db="EMBL/GenBank/DDBJ databases">
        <authorList>
            <person name="Yu S.T."/>
        </authorList>
    </citation>
    <scope>NUCLEOTIDE SEQUENCE</scope>
    <source>
        <strain evidence="2">R08</strain>
    </source>
</reference>
<evidence type="ECO:0008006" key="3">
    <source>
        <dbReference type="Google" id="ProtNLM"/>
    </source>
</evidence>
<gene>
    <name evidence="2" type="ORF">AB5J58_21695</name>
</gene>
<name>A0AB39MCK1_9ACTN</name>
<sequence>MSESTTAATGLTSQYIAQVAGDLESNLKEQERIGADISALQEQLTALQQDHSVLVNVQQALGVTHEHDGPSAATESAAVPSPQQKTEAVSPSKRRTRKTTAVRETTAKKPAAHKPTPKAGTTADRLTLVELIRRHLAEQNEPRSAAEISTALSQAHPERGIKTKVVRVTTEGLVAKSQAQRTKQGASVFYTAPKPATAPQTEEKPDDTDR</sequence>
<organism evidence="2">
    <name type="scientific">Streptomyces sp. R08</name>
    <dbReference type="NCBI Taxonomy" id="3238624"/>
    <lineage>
        <taxon>Bacteria</taxon>
        <taxon>Bacillati</taxon>
        <taxon>Actinomycetota</taxon>
        <taxon>Actinomycetes</taxon>
        <taxon>Kitasatosporales</taxon>
        <taxon>Streptomycetaceae</taxon>
        <taxon>Streptomyces</taxon>
    </lineage>
</organism>
<dbReference type="EMBL" id="CP163431">
    <property type="protein sequence ID" value="XDQ02643.1"/>
    <property type="molecule type" value="Genomic_DNA"/>
</dbReference>
<evidence type="ECO:0000256" key="1">
    <source>
        <dbReference type="SAM" id="MobiDB-lite"/>
    </source>
</evidence>